<evidence type="ECO:0000256" key="7">
    <source>
        <dbReference type="ARBA" id="ARBA00023237"/>
    </source>
</evidence>
<comment type="subcellular location">
    <subcellularLocation>
        <location evidence="1">Cell envelope</location>
    </subcellularLocation>
    <subcellularLocation>
        <location evidence="2">Cell outer membrane</location>
    </subcellularLocation>
    <subcellularLocation>
        <location evidence="3">Secreted</location>
    </subcellularLocation>
</comment>
<name>A6GII2_9BACT</name>
<feature type="region of interest" description="Disordered" evidence="8">
    <location>
        <begin position="10"/>
        <end position="132"/>
    </location>
</feature>
<feature type="compositionally biased region" description="Low complexity" evidence="8">
    <location>
        <begin position="50"/>
        <end position="59"/>
    </location>
</feature>
<evidence type="ECO:0000256" key="4">
    <source>
        <dbReference type="ARBA" id="ARBA00022525"/>
    </source>
</evidence>
<dbReference type="Gene3D" id="2.160.20.10">
    <property type="entry name" value="Single-stranded right-handed beta-helix, Pectin lyase-like"/>
    <property type="match status" value="1"/>
</dbReference>
<dbReference type="eggNOG" id="COG3291">
    <property type="taxonomic scope" value="Bacteria"/>
</dbReference>
<evidence type="ECO:0000313" key="10">
    <source>
        <dbReference type="Proteomes" id="UP000005801"/>
    </source>
</evidence>
<feature type="compositionally biased region" description="Low complexity" evidence="8">
    <location>
        <begin position="67"/>
        <end position="81"/>
    </location>
</feature>
<accession>A6GII2</accession>
<gene>
    <name evidence="9" type="ORF">PPSIR1_11978</name>
</gene>
<evidence type="ECO:0000313" key="9">
    <source>
        <dbReference type="EMBL" id="EDM74345.1"/>
    </source>
</evidence>
<keyword evidence="10" id="KW-1185">Reference proteome</keyword>
<evidence type="ECO:0000256" key="6">
    <source>
        <dbReference type="ARBA" id="ARBA00023136"/>
    </source>
</evidence>
<feature type="compositionally biased region" description="Acidic residues" evidence="8">
    <location>
        <begin position="18"/>
        <end position="49"/>
    </location>
</feature>
<dbReference type="InterPro" id="IPR011050">
    <property type="entry name" value="Pectin_lyase_fold/virulence"/>
</dbReference>
<dbReference type="Pfam" id="PF02415">
    <property type="entry name" value="Chlam_PMP"/>
    <property type="match status" value="1"/>
</dbReference>
<proteinExistence type="predicted"/>
<dbReference type="InterPro" id="IPR012334">
    <property type="entry name" value="Pectin_lyas_fold"/>
</dbReference>
<organism evidence="9 10">
    <name type="scientific">Plesiocystis pacifica SIR-1</name>
    <dbReference type="NCBI Taxonomy" id="391625"/>
    <lineage>
        <taxon>Bacteria</taxon>
        <taxon>Pseudomonadati</taxon>
        <taxon>Myxococcota</taxon>
        <taxon>Polyangia</taxon>
        <taxon>Nannocystales</taxon>
        <taxon>Nannocystaceae</taxon>
        <taxon>Plesiocystis</taxon>
    </lineage>
</organism>
<dbReference type="GO" id="GO:0005576">
    <property type="term" value="C:extracellular region"/>
    <property type="evidence" value="ECO:0007669"/>
    <property type="project" value="UniProtKB-SubCell"/>
</dbReference>
<protein>
    <submittedName>
        <fullName evidence="9">Member of asn/thr-rich large protein family</fullName>
    </submittedName>
</protein>
<dbReference type="SUPFAM" id="SSF51126">
    <property type="entry name" value="Pectin lyase-like"/>
    <property type="match status" value="1"/>
</dbReference>
<dbReference type="STRING" id="391625.PPSIR1_11978"/>
<dbReference type="Proteomes" id="UP000005801">
    <property type="component" value="Unassembled WGS sequence"/>
</dbReference>
<dbReference type="GO" id="GO:0009279">
    <property type="term" value="C:cell outer membrane"/>
    <property type="evidence" value="ECO:0007669"/>
    <property type="project" value="UniProtKB-SubCell"/>
</dbReference>
<reference evidence="9 10" key="1">
    <citation type="submission" date="2007-06" db="EMBL/GenBank/DDBJ databases">
        <authorList>
            <person name="Shimkets L."/>
            <person name="Ferriera S."/>
            <person name="Johnson J."/>
            <person name="Kravitz S."/>
            <person name="Beeson K."/>
            <person name="Sutton G."/>
            <person name="Rogers Y.-H."/>
            <person name="Friedman R."/>
            <person name="Frazier M."/>
            <person name="Venter J.C."/>
        </authorList>
    </citation>
    <scope>NUCLEOTIDE SEQUENCE [LARGE SCALE GENOMIC DNA]</scope>
    <source>
        <strain evidence="9 10">SIR-1</strain>
    </source>
</reference>
<dbReference type="InterPro" id="IPR003368">
    <property type="entry name" value="POMP_repeat"/>
</dbReference>
<evidence type="ECO:0000256" key="5">
    <source>
        <dbReference type="ARBA" id="ARBA00022729"/>
    </source>
</evidence>
<feature type="compositionally biased region" description="Acidic residues" evidence="8">
    <location>
        <begin position="82"/>
        <end position="119"/>
    </location>
</feature>
<evidence type="ECO:0000256" key="1">
    <source>
        <dbReference type="ARBA" id="ARBA00004196"/>
    </source>
</evidence>
<keyword evidence="5" id="KW-0732">Signal</keyword>
<dbReference type="EMBL" id="ABCS01000136">
    <property type="protein sequence ID" value="EDM74345.1"/>
    <property type="molecule type" value="Genomic_DNA"/>
</dbReference>
<evidence type="ECO:0000256" key="3">
    <source>
        <dbReference type="ARBA" id="ARBA00004613"/>
    </source>
</evidence>
<evidence type="ECO:0000256" key="2">
    <source>
        <dbReference type="ARBA" id="ARBA00004442"/>
    </source>
</evidence>
<dbReference type="AlphaFoldDB" id="A6GII2"/>
<keyword evidence="6" id="KW-0472">Membrane</keyword>
<sequence length="426" mass="43835">MLSFLTCLTTLACKPADGDGDGEQGDDVGGETDTDAEGSSDESSTDGDSSDSSGSSDAGTTEEEGTADTSTDGESSGSTEDTGTDTESSSEDMGETDTESSSEDTGETGTEEDTGETSTEDGLPPWVAECDDDPANPVILTVMGGASAHYPSIVAAVASASNGSTIEVCPGTYSEQIEVTVDLTLRGAGPDLTIIDGGGFFFDLGNGEATVEDMAFTNCNAQVPGGWNIQSSGAISVDDTYNEQETLTIRNCEFYGNEATYGAAVHVDGSNNGGKNPDIYIEDSLFEDNLATAEGGAIASYGRVHITDSIFQDNEARTGGALALSYGCVLANDCDISSTIIQRNHASGTGQYEGGGGIFIDDCGFNCLSQLSVVDSDLGFGAQEENTNAEDLPEDVLINSDGPWNAYGWYYNGVSFTCAGGSCTMP</sequence>
<evidence type="ECO:0000256" key="8">
    <source>
        <dbReference type="SAM" id="MobiDB-lite"/>
    </source>
</evidence>
<comment type="caution">
    <text evidence="9">The sequence shown here is derived from an EMBL/GenBank/DDBJ whole genome shotgun (WGS) entry which is preliminary data.</text>
</comment>
<keyword evidence="4" id="KW-0964">Secreted</keyword>
<keyword evidence="7" id="KW-0998">Cell outer membrane</keyword>